<reference evidence="4 5" key="1">
    <citation type="submission" date="2022-04" db="EMBL/GenBank/DDBJ databases">
        <title>Genome diversity in the genus Frankia.</title>
        <authorList>
            <person name="Carlos-Shanley C."/>
            <person name="Hahn D."/>
        </authorList>
    </citation>
    <scope>NUCLEOTIDE SEQUENCE [LARGE SCALE GENOMIC DNA]</scope>
    <source>
        <strain evidence="4 5">Ag45/Mut15</strain>
    </source>
</reference>
<sequence>MVRGLAHARLGVGAIAGLLTVATLAAGCGGDTTGGTSIAAPHASVTEHVSTPAPDATSSSPSSPSATTSAEADMGAMTANPSATPASQVPGARESTFILLNTRPPGHNDVRGTAWLAQNATSGTTLTVTATGLAPGGKYVAHLHAKPCAVDNGGGHFKFDPNGPAVPPNEVHLALPADAAGAVQGTVTNARPVGDAAQSVVIHPVDALDKRVACADL</sequence>
<dbReference type="EMBL" id="JALKFT010000052">
    <property type="protein sequence ID" value="MCK9878915.1"/>
    <property type="molecule type" value="Genomic_DNA"/>
</dbReference>
<evidence type="ECO:0000313" key="5">
    <source>
        <dbReference type="Proteomes" id="UP001201873"/>
    </source>
</evidence>
<gene>
    <name evidence="4" type="ORF">MXD59_24675</name>
</gene>
<dbReference type="Gene3D" id="2.60.40.200">
    <property type="entry name" value="Superoxide dismutase, copper/zinc binding domain"/>
    <property type="match status" value="1"/>
</dbReference>
<comment type="caution">
    <text evidence="4">The sequence shown here is derived from an EMBL/GenBank/DDBJ whole genome shotgun (WGS) entry which is preliminary data.</text>
</comment>
<evidence type="ECO:0000256" key="3">
    <source>
        <dbReference type="SAM" id="SignalP"/>
    </source>
</evidence>
<evidence type="ECO:0000256" key="1">
    <source>
        <dbReference type="ARBA" id="ARBA00010457"/>
    </source>
</evidence>
<keyword evidence="5" id="KW-1185">Reference proteome</keyword>
<evidence type="ECO:0000256" key="2">
    <source>
        <dbReference type="SAM" id="MobiDB-lite"/>
    </source>
</evidence>
<dbReference type="SUPFAM" id="SSF49329">
    <property type="entry name" value="Cu,Zn superoxide dismutase-like"/>
    <property type="match status" value="1"/>
</dbReference>
<comment type="similarity">
    <text evidence="1">Belongs to the Cu-Zn superoxide dismutase family.</text>
</comment>
<proteinExistence type="inferred from homology"/>
<dbReference type="InterPro" id="IPR036423">
    <property type="entry name" value="SOD-like_Cu/Zn_dom_sf"/>
</dbReference>
<feature type="region of interest" description="Disordered" evidence="2">
    <location>
        <begin position="44"/>
        <end position="71"/>
    </location>
</feature>
<accession>A0ABT0K558</accession>
<dbReference type="RefSeq" id="WP_248826975.1">
    <property type="nucleotide sequence ID" value="NZ_JALKFT010000052.1"/>
</dbReference>
<organism evidence="4 5">
    <name type="scientific">Frankia umida</name>
    <dbReference type="NCBI Taxonomy" id="573489"/>
    <lineage>
        <taxon>Bacteria</taxon>
        <taxon>Bacillati</taxon>
        <taxon>Actinomycetota</taxon>
        <taxon>Actinomycetes</taxon>
        <taxon>Frankiales</taxon>
        <taxon>Frankiaceae</taxon>
        <taxon>Frankia</taxon>
    </lineage>
</organism>
<feature type="compositionally biased region" description="Low complexity" evidence="2">
    <location>
        <begin position="50"/>
        <end position="70"/>
    </location>
</feature>
<feature type="chain" id="PRO_5045405288" evidence="3">
    <location>
        <begin position="26"/>
        <end position="217"/>
    </location>
</feature>
<name>A0ABT0K558_9ACTN</name>
<evidence type="ECO:0000313" key="4">
    <source>
        <dbReference type="EMBL" id="MCK9878915.1"/>
    </source>
</evidence>
<feature type="signal peptide" evidence="3">
    <location>
        <begin position="1"/>
        <end position="25"/>
    </location>
</feature>
<dbReference type="PROSITE" id="PS51257">
    <property type="entry name" value="PROKAR_LIPOPROTEIN"/>
    <property type="match status" value="1"/>
</dbReference>
<keyword evidence="3" id="KW-0732">Signal</keyword>
<protein>
    <submittedName>
        <fullName evidence="4">Superoxide dismutase family protein</fullName>
    </submittedName>
</protein>
<dbReference type="Proteomes" id="UP001201873">
    <property type="component" value="Unassembled WGS sequence"/>
</dbReference>